<dbReference type="EMBL" id="CAEZXB010000022">
    <property type="protein sequence ID" value="CAB4680601.1"/>
    <property type="molecule type" value="Genomic_DNA"/>
</dbReference>
<evidence type="ECO:0000256" key="2">
    <source>
        <dbReference type="SAM" id="Phobius"/>
    </source>
</evidence>
<name>A0A6J7BJX5_9ZZZZ</name>
<sequence length="160" mass="16997">MNSTNLGYIAAAIAVIALILALFALLGAQKMKKSYAVLQGSGTEVDFVTAVARQVEVVNGLRTDVTNLRKDLTVTQSELKDAIRHVAVTRYDAFGDQGGRMSFSVAFLDDVNDGIVITSINGRTEGRTYIKGIKSGESIGSELSPEESQAIGMAQKGQIA</sequence>
<keyword evidence="2" id="KW-0812">Transmembrane</keyword>
<evidence type="ECO:0000313" key="4">
    <source>
        <dbReference type="EMBL" id="CAB4698051.1"/>
    </source>
</evidence>
<dbReference type="EMBL" id="CAFBRC010000027">
    <property type="protein sequence ID" value="CAB5074216.1"/>
    <property type="molecule type" value="Genomic_DNA"/>
</dbReference>
<dbReference type="Pfam" id="PF14584">
    <property type="entry name" value="DUF4446"/>
    <property type="match status" value="1"/>
</dbReference>
<dbReference type="AlphaFoldDB" id="A0A6J7BJX5"/>
<organism evidence="5">
    <name type="scientific">freshwater metagenome</name>
    <dbReference type="NCBI Taxonomy" id="449393"/>
    <lineage>
        <taxon>unclassified sequences</taxon>
        <taxon>metagenomes</taxon>
        <taxon>ecological metagenomes</taxon>
    </lineage>
</organism>
<dbReference type="InterPro" id="IPR027981">
    <property type="entry name" value="DUF4446"/>
</dbReference>
<dbReference type="EMBL" id="CAEZXN010000021">
    <property type="protein sequence ID" value="CAB4698051.1"/>
    <property type="molecule type" value="Genomic_DNA"/>
</dbReference>
<evidence type="ECO:0000313" key="5">
    <source>
        <dbReference type="EMBL" id="CAB4845525.1"/>
    </source>
</evidence>
<gene>
    <name evidence="3" type="ORF">UFOPK2342_01116</name>
    <name evidence="4" type="ORF">UFOPK2423_01004</name>
    <name evidence="5" type="ORF">UFOPK3266_01656</name>
    <name evidence="6" type="ORF">UFOPK4367_00554</name>
</gene>
<feature type="region of interest" description="Disordered" evidence="1">
    <location>
        <begin position="140"/>
        <end position="160"/>
    </location>
</feature>
<accession>A0A6J7BJX5</accession>
<dbReference type="EMBL" id="CAFBAA010000068">
    <property type="protein sequence ID" value="CAB4845525.1"/>
    <property type="molecule type" value="Genomic_DNA"/>
</dbReference>
<evidence type="ECO:0000313" key="3">
    <source>
        <dbReference type="EMBL" id="CAB4680601.1"/>
    </source>
</evidence>
<feature type="transmembrane region" description="Helical" evidence="2">
    <location>
        <begin position="6"/>
        <end position="26"/>
    </location>
</feature>
<evidence type="ECO:0000313" key="6">
    <source>
        <dbReference type="EMBL" id="CAB5074216.1"/>
    </source>
</evidence>
<protein>
    <submittedName>
        <fullName evidence="5">Unannotated protein</fullName>
    </submittedName>
</protein>
<keyword evidence="2" id="KW-0472">Membrane</keyword>
<reference evidence="5" key="1">
    <citation type="submission" date="2020-05" db="EMBL/GenBank/DDBJ databases">
        <authorList>
            <person name="Chiriac C."/>
            <person name="Salcher M."/>
            <person name="Ghai R."/>
            <person name="Kavagutti S V."/>
        </authorList>
    </citation>
    <scope>NUCLEOTIDE SEQUENCE</scope>
</reference>
<proteinExistence type="predicted"/>
<evidence type="ECO:0000256" key="1">
    <source>
        <dbReference type="SAM" id="MobiDB-lite"/>
    </source>
</evidence>
<keyword evidence="2" id="KW-1133">Transmembrane helix</keyword>